<dbReference type="AlphaFoldDB" id="A0A645J287"/>
<dbReference type="InterPro" id="IPR001360">
    <property type="entry name" value="Glyco_hydro_1"/>
</dbReference>
<dbReference type="GO" id="GO:0005975">
    <property type="term" value="P:carbohydrate metabolic process"/>
    <property type="evidence" value="ECO:0007669"/>
    <property type="project" value="InterPro"/>
</dbReference>
<accession>A0A645J287</accession>
<dbReference type="EC" id="3.2.1.74" evidence="4"/>
<dbReference type="Pfam" id="PF00232">
    <property type="entry name" value="Glyco_hydro_1"/>
    <property type="match status" value="1"/>
</dbReference>
<dbReference type="PANTHER" id="PTHR10353">
    <property type="entry name" value="GLYCOSYL HYDROLASE"/>
    <property type="match status" value="1"/>
</dbReference>
<keyword evidence="3 4" id="KW-0326">Glycosidase</keyword>
<gene>
    <name evidence="4" type="primary">gghA_4</name>
    <name evidence="4" type="ORF">SDC9_205260</name>
</gene>
<dbReference type="InterPro" id="IPR017853">
    <property type="entry name" value="GH"/>
</dbReference>
<name>A0A645J287_9ZZZZ</name>
<dbReference type="SUPFAM" id="SSF51445">
    <property type="entry name" value="(Trans)glycosidases"/>
    <property type="match status" value="1"/>
</dbReference>
<dbReference type="PANTHER" id="PTHR10353:SF36">
    <property type="entry name" value="LP05116P"/>
    <property type="match status" value="1"/>
</dbReference>
<dbReference type="PRINTS" id="PR00131">
    <property type="entry name" value="GLHYDRLASE1"/>
</dbReference>
<proteinExistence type="inferred from homology"/>
<comment type="caution">
    <text evidence="4">The sequence shown here is derived from an EMBL/GenBank/DDBJ whole genome shotgun (WGS) entry which is preliminary data.</text>
</comment>
<keyword evidence="2 4" id="KW-0378">Hydrolase</keyword>
<sequence length="87" mass="9751">MTENGIATTNDTDRCAFVREAIDGVLAAKADGIPVKGYFYWSLLDNFEWQAGFSKTFGLVAVDHASQTRYPKDSLFEYGRIARAHKE</sequence>
<evidence type="ECO:0000256" key="1">
    <source>
        <dbReference type="ARBA" id="ARBA00010838"/>
    </source>
</evidence>
<dbReference type="EMBL" id="VSSQ01129218">
    <property type="protein sequence ID" value="MPN57566.1"/>
    <property type="molecule type" value="Genomic_DNA"/>
</dbReference>
<comment type="similarity">
    <text evidence="1">Belongs to the glycosyl hydrolase 1 family.</text>
</comment>
<protein>
    <submittedName>
        <fullName evidence="4">1,4-beta-D-glucan glucohydrolase</fullName>
        <ecNumber evidence="4">3.2.1.74</ecNumber>
    </submittedName>
</protein>
<reference evidence="4" key="1">
    <citation type="submission" date="2019-08" db="EMBL/GenBank/DDBJ databases">
        <authorList>
            <person name="Kucharzyk K."/>
            <person name="Murdoch R.W."/>
            <person name="Higgins S."/>
            <person name="Loffler F."/>
        </authorList>
    </citation>
    <scope>NUCLEOTIDE SEQUENCE</scope>
</reference>
<evidence type="ECO:0000256" key="2">
    <source>
        <dbReference type="ARBA" id="ARBA00022801"/>
    </source>
</evidence>
<evidence type="ECO:0000313" key="4">
    <source>
        <dbReference type="EMBL" id="MPN57566.1"/>
    </source>
</evidence>
<organism evidence="4">
    <name type="scientific">bioreactor metagenome</name>
    <dbReference type="NCBI Taxonomy" id="1076179"/>
    <lineage>
        <taxon>unclassified sequences</taxon>
        <taxon>metagenomes</taxon>
        <taxon>ecological metagenomes</taxon>
    </lineage>
</organism>
<dbReference type="Gene3D" id="3.20.20.80">
    <property type="entry name" value="Glycosidases"/>
    <property type="match status" value="1"/>
</dbReference>
<evidence type="ECO:0000256" key="3">
    <source>
        <dbReference type="ARBA" id="ARBA00023295"/>
    </source>
</evidence>
<dbReference type="GO" id="GO:0031217">
    <property type="term" value="F:glucan 1,4-beta-glucosidase activity"/>
    <property type="evidence" value="ECO:0007669"/>
    <property type="project" value="UniProtKB-EC"/>
</dbReference>